<comment type="caution">
    <text evidence="2">The sequence shown here is derived from an EMBL/GenBank/DDBJ whole genome shotgun (WGS) entry which is preliminary data.</text>
</comment>
<name>G9ZD00_9GAMM</name>
<dbReference type="Proteomes" id="UP000004750">
    <property type="component" value="Unassembled WGS sequence"/>
</dbReference>
<reference evidence="2 3" key="1">
    <citation type="submission" date="2011-08" db="EMBL/GenBank/DDBJ databases">
        <authorList>
            <person name="Weinstock G."/>
            <person name="Sodergren E."/>
            <person name="Clifton S."/>
            <person name="Fulton L."/>
            <person name="Fulton B."/>
            <person name="Courtney L."/>
            <person name="Fronick C."/>
            <person name="Harrison M."/>
            <person name="Strong C."/>
            <person name="Farmer C."/>
            <person name="Delahaunty K."/>
            <person name="Markovic C."/>
            <person name="Hall O."/>
            <person name="Minx P."/>
            <person name="Tomlinson C."/>
            <person name="Mitreva M."/>
            <person name="Hou S."/>
            <person name="Chen J."/>
            <person name="Wollam A."/>
            <person name="Pepin K.H."/>
            <person name="Johnson M."/>
            <person name="Bhonagiri V."/>
            <person name="Zhang X."/>
            <person name="Suruliraj S."/>
            <person name="Warren W."/>
            <person name="Chinwalla A."/>
            <person name="Mardis E.R."/>
            <person name="Wilson R.K."/>
        </authorList>
    </citation>
    <scope>NUCLEOTIDE SEQUENCE [LARGE SCALE GENOMIC DNA]</scope>
    <source>
        <strain evidence="2 3">F0432</strain>
    </source>
</reference>
<dbReference type="AlphaFoldDB" id="G9ZD00"/>
<feature type="region of interest" description="Disordered" evidence="1">
    <location>
        <begin position="1"/>
        <end position="30"/>
    </location>
</feature>
<evidence type="ECO:0000313" key="2">
    <source>
        <dbReference type="EMBL" id="EHM55579.1"/>
    </source>
</evidence>
<accession>G9ZD00</accession>
<organism evidence="2 3">
    <name type="scientific">Cardiobacterium valvarum F0432</name>
    <dbReference type="NCBI Taxonomy" id="797473"/>
    <lineage>
        <taxon>Bacteria</taxon>
        <taxon>Pseudomonadati</taxon>
        <taxon>Pseudomonadota</taxon>
        <taxon>Gammaproteobacteria</taxon>
        <taxon>Cardiobacteriales</taxon>
        <taxon>Cardiobacteriaceae</taxon>
        <taxon>Cardiobacterium</taxon>
    </lineage>
</organism>
<protein>
    <submittedName>
        <fullName evidence="2">Uncharacterized protein</fullName>
    </submittedName>
</protein>
<gene>
    <name evidence="2" type="ORF">HMPREF9080_00630</name>
</gene>
<dbReference type="HOGENOM" id="CLU_2877515_0_0_6"/>
<proteinExistence type="predicted"/>
<evidence type="ECO:0000256" key="1">
    <source>
        <dbReference type="SAM" id="MobiDB-lite"/>
    </source>
</evidence>
<dbReference type="STRING" id="797473.HMPREF9080_00630"/>
<evidence type="ECO:0000313" key="3">
    <source>
        <dbReference type="Proteomes" id="UP000004750"/>
    </source>
</evidence>
<sequence length="63" mass="6622">MGSEQGVQQRADGEEFANADGVYPQTVRQGRGQEAGEAFLDVLAVGGVLPRFVVEAKQGKGSE</sequence>
<dbReference type="EMBL" id="AGCM01000032">
    <property type="protein sequence ID" value="EHM55579.1"/>
    <property type="molecule type" value="Genomic_DNA"/>
</dbReference>